<evidence type="ECO:0000259" key="6">
    <source>
        <dbReference type="Pfam" id="PF01957"/>
    </source>
</evidence>
<keyword evidence="8" id="KW-1185">Reference proteome</keyword>
<dbReference type="InterPro" id="IPR012340">
    <property type="entry name" value="NA-bd_OB-fold"/>
</dbReference>
<feature type="transmembrane region" description="Helical" evidence="5">
    <location>
        <begin position="45"/>
        <end position="67"/>
    </location>
</feature>
<dbReference type="Gene3D" id="2.40.50.140">
    <property type="entry name" value="Nucleic acid-binding proteins"/>
    <property type="match status" value="1"/>
</dbReference>
<dbReference type="InterPro" id="IPR052165">
    <property type="entry name" value="Membrane_assoc_protease"/>
</dbReference>
<dbReference type="InterPro" id="IPR002810">
    <property type="entry name" value="NfeD-like_C"/>
</dbReference>
<gene>
    <name evidence="7" type="ORF">H8S37_16655</name>
</gene>
<feature type="domain" description="NfeD-like C-terminal" evidence="6">
    <location>
        <begin position="85"/>
        <end position="145"/>
    </location>
</feature>
<organism evidence="7 8">
    <name type="scientific">Mediterraneibacter hominis</name>
    <dbReference type="NCBI Taxonomy" id="2763054"/>
    <lineage>
        <taxon>Bacteria</taxon>
        <taxon>Bacillati</taxon>
        <taxon>Bacillota</taxon>
        <taxon>Clostridia</taxon>
        <taxon>Lachnospirales</taxon>
        <taxon>Lachnospiraceae</taxon>
        <taxon>Mediterraneibacter</taxon>
    </lineage>
</organism>
<proteinExistence type="predicted"/>
<dbReference type="AlphaFoldDB" id="A0A923LLK8"/>
<dbReference type="SUPFAM" id="SSF141322">
    <property type="entry name" value="NfeD domain-like"/>
    <property type="match status" value="1"/>
</dbReference>
<evidence type="ECO:0000256" key="2">
    <source>
        <dbReference type="ARBA" id="ARBA00022692"/>
    </source>
</evidence>
<accession>A0A923LLK8</accession>
<protein>
    <submittedName>
        <fullName evidence="7">NfeD family protein</fullName>
    </submittedName>
</protein>
<evidence type="ECO:0000256" key="4">
    <source>
        <dbReference type="ARBA" id="ARBA00023136"/>
    </source>
</evidence>
<dbReference type="PANTHER" id="PTHR33507">
    <property type="entry name" value="INNER MEMBRANE PROTEIN YBBJ"/>
    <property type="match status" value="1"/>
</dbReference>
<keyword evidence="4 5" id="KW-0472">Membrane</keyword>
<evidence type="ECO:0000256" key="1">
    <source>
        <dbReference type="ARBA" id="ARBA00004141"/>
    </source>
</evidence>
<sequence length="149" mass="16577">MTIAGRNFIWLAVFIILLIIEALTVGLVTIWFAGGALAAIAVNSLGMGMAGQCIVFLVVSCILLFFTRPWAQKYVNKNRIKTNYERELGKVIKITERVDNLAQTGKSMVDGQEWTVRTENNKEILEIGELAKVVAVSGVKLIVEKYEEE</sequence>
<dbReference type="Pfam" id="PF01957">
    <property type="entry name" value="NfeD"/>
    <property type="match status" value="1"/>
</dbReference>
<evidence type="ECO:0000313" key="7">
    <source>
        <dbReference type="EMBL" id="MBC5690545.1"/>
    </source>
</evidence>
<reference evidence="7" key="1">
    <citation type="submission" date="2020-08" db="EMBL/GenBank/DDBJ databases">
        <title>Genome public.</title>
        <authorList>
            <person name="Liu C."/>
            <person name="Sun Q."/>
        </authorList>
    </citation>
    <scope>NUCLEOTIDE SEQUENCE</scope>
    <source>
        <strain evidence="7">NSJ-55</strain>
    </source>
</reference>
<keyword evidence="2 5" id="KW-0812">Transmembrane</keyword>
<dbReference type="EMBL" id="JACOPF010000005">
    <property type="protein sequence ID" value="MBC5690545.1"/>
    <property type="molecule type" value="Genomic_DNA"/>
</dbReference>
<name>A0A923LLK8_9FIRM</name>
<evidence type="ECO:0000313" key="8">
    <source>
        <dbReference type="Proteomes" id="UP000652477"/>
    </source>
</evidence>
<comment type="caution">
    <text evidence="7">The sequence shown here is derived from an EMBL/GenBank/DDBJ whole genome shotgun (WGS) entry which is preliminary data.</text>
</comment>
<evidence type="ECO:0000256" key="5">
    <source>
        <dbReference type="SAM" id="Phobius"/>
    </source>
</evidence>
<comment type="subcellular location">
    <subcellularLocation>
        <location evidence="1">Membrane</location>
        <topology evidence="1">Multi-pass membrane protein</topology>
    </subcellularLocation>
</comment>
<keyword evidence="3 5" id="KW-1133">Transmembrane helix</keyword>
<dbReference type="Proteomes" id="UP000652477">
    <property type="component" value="Unassembled WGS sequence"/>
</dbReference>
<evidence type="ECO:0000256" key="3">
    <source>
        <dbReference type="ARBA" id="ARBA00022989"/>
    </source>
</evidence>
<dbReference type="PANTHER" id="PTHR33507:SF3">
    <property type="entry name" value="INNER MEMBRANE PROTEIN YBBJ"/>
    <property type="match status" value="1"/>
</dbReference>
<dbReference type="GO" id="GO:0005886">
    <property type="term" value="C:plasma membrane"/>
    <property type="evidence" value="ECO:0007669"/>
    <property type="project" value="TreeGrafter"/>
</dbReference>
<feature type="transmembrane region" description="Helical" evidence="5">
    <location>
        <begin position="7"/>
        <end position="33"/>
    </location>
</feature>